<dbReference type="Proteomes" id="UP000314011">
    <property type="component" value="Unassembled WGS sequence"/>
</dbReference>
<evidence type="ECO:0000256" key="1">
    <source>
        <dbReference type="ARBA" id="ARBA00023015"/>
    </source>
</evidence>
<feature type="domain" description="IclR-ED" evidence="5">
    <location>
        <begin position="76"/>
        <end position="260"/>
    </location>
</feature>
<dbReference type="GO" id="GO:0003677">
    <property type="term" value="F:DNA binding"/>
    <property type="evidence" value="ECO:0007669"/>
    <property type="project" value="UniProtKB-KW"/>
</dbReference>
<dbReference type="InterPro" id="IPR036388">
    <property type="entry name" value="WH-like_DNA-bd_sf"/>
</dbReference>
<dbReference type="SUPFAM" id="SSF55781">
    <property type="entry name" value="GAF domain-like"/>
    <property type="match status" value="1"/>
</dbReference>
<dbReference type="PANTHER" id="PTHR30136">
    <property type="entry name" value="HELIX-TURN-HELIX TRANSCRIPTIONAL REGULATOR, ICLR FAMILY"/>
    <property type="match status" value="1"/>
</dbReference>
<evidence type="ECO:0000256" key="3">
    <source>
        <dbReference type="ARBA" id="ARBA00023163"/>
    </source>
</evidence>
<evidence type="ECO:0000259" key="5">
    <source>
        <dbReference type="PROSITE" id="PS51078"/>
    </source>
</evidence>
<keyword evidence="7" id="KW-1185">Reference proteome</keyword>
<dbReference type="PROSITE" id="PS51078">
    <property type="entry name" value="ICLR_ED"/>
    <property type="match status" value="1"/>
</dbReference>
<dbReference type="SMART" id="SM00346">
    <property type="entry name" value="HTH_ICLR"/>
    <property type="match status" value="1"/>
</dbReference>
<dbReference type="InterPro" id="IPR005471">
    <property type="entry name" value="Tscrpt_reg_IclR_N"/>
</dbReference>
<protein>
    <submittedName>
        <fullName evidence="6">IclR family transcriptional regulator</fullName>
    </submittedName>
</protein>
<keyword evidence="2" id="KW-0238">DNA-binding</keyword>
<reference evidence="6 7" key="1">
    <citation type="submission" date="2019-06" db="EMBL/GenBank/DDBJ databases">
        <title>Genome of new Rhodobacteraceae sp. SM1903.</title>
        <authorList>
            <person name="Ren X."/>
        </authorList>
    </citation>
    <scope>NUCLEOTIDE SEQUENCE [LARGE SCALE GENOMIC DNA]</scope>
    <source>
        <strain evidence="6 7">SM1903</strain>
    </source>
</reference>
<proteinExistence type="predicted"/>
<dbReference type="InterPro" id="IPR050707">
    <property type="entry name" value="HTH_MetabolicPath_Reg"/>
</dbReference>
<dbReference type="SUPFAM" id="SSF46785">
    <property type="entry name" value="Winged helix' DNA-binding domain"/>
    <property type="match status" value="1"/>
</dbReference>
<dbReference type="GO" id="GO:0045892">
    <property type="term" value="P:negative regulation of DNA-templated transcription"/>
    <property type="evidence" value="ECO:0007669"/>
    <property type="project" value="TreeGrafter"/>
</dbReference>
<dbReference type="InterPro" id="IPR029016">
    <property type="entry name" value="GAF-like_dom_sf"/>
</dbReference>
<dbReference type="PROSITE" id="PS51077">
    <property type="entry name" value="HTH_ICLR"/>
    <property type="match status" value="1"/>
</dbReference>
<keyword evidence="3" id="KW-0804">Transcription</keyword>
<keyword evidence="1" id="KW-0805">Transcription regulation</keyword>
<dbReference type="GO" id="GO:0003700">
    <property type="term" value="F:DNA-binding transcription factor activity"/>
    <property type="evidence" value="ECO:0007669"/>
    <property type="project" value="TreeGrafter"/>
</dbReference>
<gene>
    <name evidence="6" type="ORF">FHY64_08795</name>
</gene>
<dbReference type="PANTHER" id="PTHR30136:SF24">
    <property type="entry name" value="HTH-TYPE TRANSCRIPTIONAL REPRESSOR ALLR"/>
    <property type="match status" value="1"/>
</dbReference>
<dbReference type="OrthoDB" id="6057486at2"/>
<accession>A0A5C5GF38</accession>
<dbReference type="EMBL" id="VFFF01000001">
    <property type="protein sequence ID" value="TNY33353.1"/>
    <property type="molecule type" value="Genomic_DNA"/>
</dbReference>
<sequence length="260" mass="28199">MRDQAVEPNEKYSVPVIDRMMEIFGELEKREEGLSITALTEALRQPRTTIYRILNTLTRHGMVSRDDKGRYTLGTQLLVLASRVADTRSEALVGRAQPVLDRLAETTGEGVKLSVVDAQGVLVLATAQGRRQYALTVTPGQRIPIHVGAAGKLLLANMRPAERETWIGVPDLHRFTDVTLTDRADIDAELDRIQKQGWAVDRGEHSASINAVAAPVRDRDGALAGVISIPFLAGQPEERIALLRDAVIGAAEALSAALAG</sequence>
<dbReference type="RefSeq" id="WP_140194038.1">
    <property type="nucleotide sequence ID" value="NZ_CP065915.1"/>
</dbReference>
<dbReference type="Pfam" id="PF01614">
    <property type="entry name" value="IclR_C"/>
    <property type="match status" value="1"/>
</dbReference>
<dbReference type="AlphaFoldDB" id="A0A5C5GF38"/>
<name>A0A5C5GF38_9RHOB</name>
<evidence type="ECO:0000256" key="2">
    <source>
        <dbReference type="ARBA" id="ARBA00023125"/>
    </source>
</evidence>
<dbReference type="Pfam" id="PF09339">
    <property type="entry name" value="HTH_IclR"/>
    <property type="match status" value="1"/>
</dbReference>
<evidence type="ECO:0000313" key="7">
    <source>
        <dbReference type="Proteomes" id="UP000314011"/>
    </source>
</evidence>
<dbReference type="InterPro" id="IPR014757">
    <property type="entry name" value="Tscrpt_reg_IclR_C"/>
</dbReference>
<dbReference type="InterPro" id="IPR036390">
    <property type="entry name" value="WH_DNA-bd_sf"/>
</dbReference>
<evidence type="ECO:0000259" key="4">
    <source>
        <dbReference type="PROSITE" id="PS51077"/>
    </source>
</evidence>
<dbReference type="Gene3D" id="3.30.450.40">
    <property type="match status" value="1"/>
</dbReference>
<comment type="caution">
    <text evidence="6">The sequence shown here is derived from an EMBL/GenBank/DDBJ whole genome shotgun (WGS) entry which is preliminary data.</text>
</comment>
<evidence type="ECO:0000313" key="6">
    <source>
        <dbReference type="EMBL" id="TNY33353.1"/>
    </source>
</evidence>
<organism evidence="6 7">
    <name type="scientific">Pelagovum pacificum</name>
    <dbReference type="NCBI Taxonomy" id="2588711"/>
    <lineage>
        <taxon>Bacteria</taxon>
        <taxon>Pseudomonadati</taxon>
        <taxon>Pseudomonadota</taxon>
        <taxon>Alphaproteobacteria</taxon>
        <taxon>Rhodobacterales</taxon>
        <taxon>Paracoccaceae</taxon>
        <taxon>Pelagovum</taxon>
    </lineage>
</organism>
<feature type="domain" description="HTH iclR-type" evidence="4">
    <location>
        <begin position="14"/>
        <end position="75"/>
    </location>
</feature>
<dbReference type="Gene3D" id="1.10.10.10">
    <property type="entry name" value="Winged helix-like DNA-binding domain superfamily/Winged helix DNA-binding domain"/>
    <property type="match status" value="1"/>
</dbReference>